<reference evidence="4" key="1">
    <citation type="journal article" date="2014" name="Front. Microbiol.">
        <title>High frequency of phylogenetically diverse reductive dehalogenase-homologous genes in deep subseafloor sedimentary metagenomes.</title>
        <authorList>
            <person name="Kawai M."/>
            <person name="Futagami T."/>
            <person name="Toyoda A."/>
            <person name="Takaki Y."/>
            <person name="Nishi S."/>
            <person name="Hori S."/>
            <person name="Arai W."/>
            <person name="Tsubouchi T."/>
            <person name="Morono Y."/>
            <person name="Uchiyama I."/>
            <person name="Ito T."/>
            <person name="Fujiyama A."/>
            <person name="Inagaki F."/>
            <person name="Takami H."/>
        </authorList>
    </citation>
    <scope>NUCLEOTIDE SEQUENCE</scope>
    <source>
        <strain evidence="4">Expedition CK06-06</strain>
    </source>
</reference>
<dbReference type="InterPro" id="IPR012338">
    <property type="entry name" value="Beta-lactam/transpept-like"/>
</dbReference>
<dbReference type="SUPFAM" id="SSF56601">
    <property type="entry name" value="beta-lactamase/transpeptidase-like"/>
    <property type="match status" value="1"/>
</dbReference>
<dbReference type="AlphaFoldDB" id="X1TX14"/>
<dbReference type="Gene3D" id="3.30.450.330">
    <property type="match status" value="1"/>
</dbReference>
<evidence type="ECO:0000256" key="1">
    <source>
        <dbReference type="ARBA" id="ARBA00004370"/>
    </source>
</evidence>
<evidence type="ECO:0000256" key="2">
    <source>
        <dbReference type="ARBA" id="ARBA00023136"/>
    </source>
</evidence>
<dbReference type="InterPro" id="IPR050515">
    <property type="entry name" value="Beta-lactam/transpept"/>
</dbReference>
<dbReference type="InterPro" id="IPR001460">
    <property type="entry name" value="PCN-bd_Tpept"/>
</dbReference>
<proteinExistence type="predicted"/>
<dbReference type="Gene3D" id="3.40.710.10">
    <property type="entry name" value="DD-peptidase/beta-lactamase superfamily"/>
    <property type="match status" value="1"/>
</dbReference>
<evidence type="ECO:0000259" key="3">
    <source>
        <dbReference type="Pfam" id="PF00905"/>
    </source>
</evidence>
<dbReference type="GO" id="GO:0005886">
    <property type="term" value="C:plasma membrane"/>
    <property type="evidence" value="ECO:0007669"/>
    <property type="project" value="TreeGrafter"/>
</dbReference>
<name>X1TX14_9ZZZZ</name>
<dbReference type="EMBL" id="BARW01024456">
    <property type="protein sequence ID" value="GAI92100.1"/>
    <property type="molecule type" value="Genomic_DNA"/>
</dbReference>
<keyword evidence="2" id="KW-0472">Membrane</keyword>
<comment type="caution">
    <text evidence="4">The sequence shown here is derived from an EMBL/GenBank/DDBJ whole genome shotgun (WGS) entry which is preliminary data.</text>
</comment>
<dbReference type="GO" id="GO:0008658">
    <property type="term" value="F:penicillin binding"/>
    <property type="evidence" value="ECO:0007669"/>
    <property type="project" value="InterPro"/>
</dbReference>
<evidence type="ECO:0000313" key="4">
    <source>
        <dbReference type="EMBL" id="GAI92100.1"/>
    </source>
</evidence>
<organism evidence="4">
    <name type="scientific">marine sediment metagenome</name>
    <dbReference type="NCBI Taxonomy" id="412755"/>
    <lineage>
        <taxon>unclassified sequences</taxon>
        <taxon>metagenomes</taxon>
        <taxon>ecological metagenomes</taxon>
    </lineage>
</organism>
<dbReference type="GO" id="GO:0071555">
    <property type="term" value="P:cell wall organization"/>
    <property type="evidence" value="ECO:0007669"/>
    <property type="project" value="TreeGrafter"/>
</dbReference>
<feature type="domain" description="Penicillin-binding protein transpeptidase" evidence="3">
    <location>
        <begin position="2"/>
        <end position="256"/>
    </location>
</feature>
<accession>X1TX14</accession>
<feature type="non-terminal residue" evidence="4">
    <location>
        <position position="1"/>
    </location>
</feature>
<dbReference type="Pfam" id="PF00905">
    <property type="entry name" value="Transpeptidase"/>
    <property type="match status" value="1"/>
</dbReference>
<sequence>TDWFEPGSVLKPIVMAIGLDAGAVRKDETIFCENGSYRGKGFGRIGEYRGGFGNLTLRLILIKSSNIGMAKIGQKLGKEKLHDGLRLFGFGKKAGIELPGEVDGLLWPAHKWTGYSVTRVPFGQEICVTAMQLVRAFCILANGGRLIRPHIVKAIVQSDGKITKLKQPPPTVGYVVKPEVAKWVISDAMVGVVNEGTGKRAKLERWQVFGKTGTANIAKENGRGYSDSNYIASFIAGAPADDPAIVVLVSIRKPNKKLGKGYT</sequence>
<protein>
    <recommendedName>
        <fullName evidence="3">Penicillin-binding protein transpeptidase domain-containing protein</fullName>
    </recommendedName>
</protein>
<dbReference type="PANTHER" id="PTHR30627">
    <property type="entry name" value="PEPTIDOGLYCAN D,D-TRANSPEPTIDASE"/>
    <property type="match status" value="1"/>
</dbReference>
<comment type="subcellular location">
    <subcellularLocation>
        <location evidence="1">Membrane</location>
    </subcellularLocation>
</comment>
<feature type="non-terminal residue" evidence="4">
    <location>
        <position position="263"/>
    </location>
</feature>
<gene>
    <name evidence="4" type="ORF">S12H4_40318</name>
</gene>
<dbReference type="PANTHER" id="PTHR30627:SF1">
    <property type="entry name" value="PEPTIDOGLYCAN D,D-TRANSPEPTIDASE FTSI"/>
    <property type="match status" value="1"/>
</dbReference>